<accession>A0A183B7G9</accession>
<organism evidence="1">
    <name type="scientific">Echinostoma caproni</name>
    <dbReference type="NCBI Taxonomy" id="27848"/>
    <lineage>
        <taxon>Eukaryota</taxon>
        <taxon>Metazoa</taxon>
        <taxon>Spiralia</taxon>
        <taxon>Lophotrochozoa</taxon>
        <taxon>Platyhelminthes</taxon>
        <taxon>Trematoda</taxon>
        <taxon>Digenea</taxon>
        <taxon>Plagiorchiida</taxon>
        <taxon>Echinostomata</taxon>
        <taxon>Echinostomatoidea</taxon>
        <taxon>Echinostomatidae</taxon>
        <taxon>Echinostoma</taxon>
    </lineage>
</organism>
<reference evidence="1" key="1">
    <citation type="submission" date="2016-06" db="UniProtKB">
        <authorList>
            <consortium name="WormBaseParasite"/>
        </authorList>
    </citation>
    <scope>IDENTIFICATION</scope>
</reference>
<proteinExistence type="predicted"/>
<evidence type="ECO:0000313" key="1">
    <source>
        <dbReference type="WBParaSite" id="ECPE_0001519401-mRNA-1"/>
    </source>
</evidence>
<sequence>LSVRRRDPLPEWDPSVYYRSLIISELPSTDEVALNNMTEFFTAQGLPPVLVRYFAPGRKIPSDLKRSQGLHPLLGTKASSVVEFSTREQASKAIAVINLKCPGAYVHFLSDGAKKASDENPKKKEKREKKS</sequence>
<dbReference type="WBParaSite" id="ECPE_0001519401-mRNA-1">
    <property type="protein sequence ID" value="ECPE_0001519401-mRNA-1"/>
    <property type="gene ID" value="ECPE_0001519401"/>
</dbReference>
<protein>
    <submittedName>
        <fullName evidence="1">RRM domain-containing protein</fullName>
    </submittedName>
</protein>
<dbReference type="AlphaFoldDB" id="A0A183B7G9"/>
<name>A0A183B7G9_9TREM</name>